<keyword evidence="9 13" id="KW-0521">NADP</keyword>
<comment type="caution">
    <text evidence="17">The sequence shown here is derived from an EMBL/GenBank/DDBJ whole genome shotgun (WGS) entry which is preliminary data.</text>
</comment>
<dbReference type="SUPFAM" id="SSF48179">
    <property type="entry name" value="6-phosphogluconate dehydrogenase C-terminal domain-like"/>
    <property type="match status" value="1"/>
</dbReference>
<comment type="similarity">
    <text evidence="3 14">Belongs to the pyrroline-5-carboxylate reductase family.</text>
</comment>
<dbReference type="AlphaFoldDB" id="A0AAN7VB80"/>
<keyword evidence="10 14" id="KW-0560">Oxidoreductase</keyword>
<comment type="pathway">
    <text evidence="2 14">Amino-acid biosynthesis; L-proline biosynthesis; L-proline from L-glutamate 5-semialdehyde: step 1/1.</text>
</comment>
<dbReference type="PANTHER" id="PTHR11645:SF62">
    <property type="entry name" value="PYRROLINE-5-CARBOXYLATE REDUCTASE"/>
    <property type="match status" value="1"/>
</dbReference>
<name>A0AAN7VB80_9COLE</name>
<feature type="domain" description="Pyrroline-5-carboxylate reductase catalytic N-terminal" evidence="15">
    <location>
        <begin position="7"/>
        <end position="101"/>
    </location>
</feature>
<comment type="subcellular location">
    <subcellularLocation>
        <location evidence="1">Cytoplasm</location>
    </subcellularLocation>
</comment>
<evidence type="ECO:0000256" key="5">
    <source>
        <dbReference type="ARBA" id="ARBA00021413"/>
    </source>
</evidence>
<dbReference type="InterPro" id="IPR036291">
    <property type="entry name" value="NAD(P)-bd_dom_sf"/>
</dbReference>
<dbReference type="FunFam" id="1.10.3730.10:FF:000001">
    <property type="entry name" value="Pyrroline-5-carboxylate reductase"/>
    <property type="match status" value="1"/>
</dbReference>
<proteinExistence type="inferred from homology"/>
<dbReference type="EMBL" id="JAVRBK010000008">
    <property type="protein sequence ID" value="KAK5640664.1"/>
    <property type="molecule type" value="Genomic_DNA"/>
</dbReference>
<reference evidence="17 18" key="1">
    <citation type="journal article" date="2024" name="Insects">
        <title>An Improved Chromosome-Level Genome Assembly of the Firefly Pyrocoelia pectoralis.</title>
        <authorList>
            <person name="Fu X."/>
            <person name="Meyer-Rochow V.B."/>
            <person name="Ballantyne L."/>
            <person name="Zhu X."/>
        </authorList>
    </citation>
    <scope>NUCLEOTIDE SEQUENCE [LARGE SCALE GENOMIC DNA]</scope>
    <source>
        <strain evidence="17">XCY_ONT2</strain>
    </source>
</reference>
<dbReference type="GO" id="GO:0004735">
    <property type="term" value="F:pyrroline-5-carboxylate reductase activity"/>
    <property type="evidence" value="ECO:0007669"/>
    <property type="project" value="UniProtKB-EC"/>
</dbReference>
<keyword evidence="8 14" id="KW-0641">Proline biosynthesis</keyword>
<dbReference type="FunFam" id="3.40.50.720:FF:000190">
    <property type="entry name" value="Pyrroline-5-carboxylate reductase"/>
    <property type="match status" value="1"/>
</dbReference>
<comment type="catalytic activity">
    <reaction evidence="12 14">
        <text>L-proline + NADP(+) = (S)-1-pyrroline-5-carboxylate + NADPH + 2 H(+)</text>
        <dbReference type="Rhea" id="RHEA:14109"/>
        <dbReference type="ChEBI" id="CHEBI:15378"/>
        <dbReference type="ChEBI" id="CHEBI:17388"/>
        <dbReference type="ChEBI" id="CHEBI:57783"/>
        <dbReference type="ChEBI" id="CHEBI:58349"/>
        <dbReference type="ChEBI" id="CHEBI:60039"/>
        <dbReference type="EC" id="1.5.1.2"/>
    </reaction>
</comment>
<accession>A0AAN7VB80</accession>
<feature type="domain" description="Pyrroline-5-carboxylate reductase dimerisation" evidence="16">
    <location>
        <begin position="165"/>
        <end position="266"/>
    </location>
</feature>
<dbReference type="Gene3D" id="1.10.3730.10">
    <property type="entry name" value="ProC C-terminal domain-like"/>
    <property type="match status" value="1"/>
</dbReference>
<evidence type="ECO:0000256" key="4">
    <source>
        <dbReference type="ARBA" id="ARBA00012855"/>
    </source>
</evidence>
<evidence type="ECO:0000313" key="18">
    <source>
        <dbReference type="Proteomes" id="UP001329430"/>
    </source>
</evidence>
<dbReference type="PROSITE" id="PS00521">
    <property type="entry name" value="P5CR"/>
    <property type="match status" value="1"/>
</dbReference>
<evidence type="ECO:0000256" key="10">
    <source>
        <dbReference type="ARBA" id="ARBA00023002"/>
    </source>
</evidence>
<dbReference type="EC" id="1.5.1.2" evidence="4 14"/>
<dbReference type="InterPro" id="IPR029036">
    <property type="entry name" value="P5CR_dimer"/>
</dbReference>
<evidence type="ECO:0000256" key="12">
    <source>
        <dbReference type="ARBA" id="ARBA00052690"/>
    </source>
</evidence>
<evidence type="ECO:0000259" key="15">
    <source>
        <dbReference type="Pfam" id="PF03807"/>
    </source>
</evidence>
<evidence type="ECO:0000256" key="6">
    <source>
        <dbReference type="ARBA" id="ARBA00022490"/>
    </source>
</evidence>
<dbReference type="GO" id="GO:0055129">
    <property type="term" value="P:L-proline biosynthetic process"/>
    <property type="evidence" value="ECO:0007669"/>
    <property type="project" value="TreeGrafter"/>
</dbReference>
<dbReference type="GO" id="GO:0005737">
    <property type="term" value="C:cytoplasm"/>
    <property type="evidence" value="ECO:0007669"/>
    <property type="project" value="UniProtKB-SubCell"/>
</dbReference>
<dbReference type="InterPro" id="IPR008927">
    <property type="entry name" value="6-PGluconate_DH-like_C_sf"/>
</dbReference>
<evidence type="ECO:0000256" key="1">
    <source>
        <dbReference type="ARBA" id="ARBA00004496"/>
    </source>
</evidence>
<evidence type="ECO:0000256" key="2">
    <source>
        <dbReference type="ARBA" id="ARBA00005205"/>
    </source>
</evidence>
<evidence type="ECO:0000256" key="7">
    <source>
        <dbReference type="ARBA" id="ARBA00022605"/>
    </source>
</evidence>
<gene>
    <name evidence="17" type="ORF">RI129_011475</name>
</gene>
<protein>
    <recommendedName>
        <fullName evidence="5 14">Pyrroline-5-carboxylate reductase</fullName>
        <ecNumber evidence="4 14">1.5.1.2</ecNumber>
    </recommendedName>
</protein>
<evidence type="ECO:0000256" key="13">
    <source>
        <dbReference type="PIRSR" id="PIRSR000193-1"/>
    </source>
</evidence>
<dbReference type="InterPro" id="IPR028939">
    <property type="entry name" value="P5C_Rdtase_cat_N"/>
</dbReference>
<evidence type="ECO:0000256" key="9">
    <source>
        <dbReference type="ARBA" id="ARBA00022857"/>
    </source>
</evidence>
<evidence type="ECO:0000256" key="8">
    <source>
        <dbReference type="ARBA" id="ARBA00022650"/>
    </source>
</evidence>
<keyword evidence="18" id="KW-1185">Reference proteome</keyword>
<dbReference type="InterPro" id="IPR000304">
    <property type="entry name" value="Pyrroline-COOH_reductase"/>
</dbReference>
<evidence type="ECO:0000256" key="14">
    <source>
        <dbReference type="RuleBase" id="RU003903"/>
    </source>
</evidence>
<dbReference type="Pfam" id="PF03807">
    <property type="entry name" value="F420_oxidored"/>
    <property type="match status" value="1"/>
</dbReference>
<evidence type="ECO:0000313" key="17">
    <source>
        <dbReference type="EMBL" id="KAK5640664.1"/>
    </source>
</evidence>
<feature type="binding site" evidence="13">
    <location>
        <begin position="74"/>
        <end position="77"/>
    </location>
    <ligand>
        <name>NADP(+)</name>
        <dbReference type="ChEBI" id="CHEBI:58349"/>
    </ligand>
</feature>
<dbReference type="Proteomes" id="UP001329430">
    <property type="component" value="Chromosome 8"/>
</dbReference>
<organism evidence="17 18">
    <name type="scientific">Pyrocoelia pectoralis</name>
    <dbReference type="NCBI Taxonomy" id="417401"/>
    <lineage>
        <taxon>Eukaryota</taxon>
        <taxon>Metazoa</taxon>
        <taxon>Ecdysozoa</taxon>
        <taxon>Arthropoda</taxon>
        <taxon>Hexapoda</taxon>
        <taxon>Insecta</taxon>
        <taxon>Pterygota</taxon>
        <taxon>Neoptera</taxon>
        <taxon>Endopterygota</taxon>
        <taxon>Coleoptera</taxon>
        <taxon>Polyphaga</taxon>
        <taxon>Elateriformia</taxon>
        <taxon>Elateroidea</taxon>
        <taxon>Lampyridae</taxon>
        <taxon>Lampyrinae</taxon>
        <taxon>Pyrocoelia</taxon>
    </lineage>
</organism>
<comment type="catalytic activity">
    <reaction evidence="11">
        <text>L-proline + NAD(+) = (S)-1-pyrroline-5-carboxylate + NADH + 2 H(+)</text>
        <dbReference type="Rhea" id="RHEA:14105"/>
        <dbReference type="ChEBI" id="CHEBI:15378"/>
        <dbReference type="ChEBI" id="CHEBI:17388"/>
        <dbReference type="ChEBI" id="CHEBI:57540"/>
        <dbReference type="ChEBI" id="CHEBI:57945"/>
        <dbReference type="ChEBI" id="CHEBI:60039"/>
        <dbReference type="EC" id="1.5.1.2"/>
    </reaction>
</comment>
<evidence type="ECO:0000259" key="16">
    <source>
        <dbReference type="Pfam" id="PF14748"/>
    </source>
</evidence>
<dbReference type="PANTHER" id="PTHR11645">
    <property type="entry name" value="PYRROLINE-5-CARBOXYLATE REDUCTASE"/>
    <property type="match status" value="1"/>
</dbReference>
<dbReference type="SUPFAM" id="SSF51735">
    <property type="entry name" value="NAD(P)-binding Rossmann-fold domains"/>
    <property type="match status" value="1"/>
</dbReference>
<feature type="binding site" evidence="13">
    <location>
        <begin position="11"/>
        <end position="16"/>
    </location>
    <ligand>
        <name>NADP(+)</name>
        <dbReference type="ChEBI" id="CHEBI:58349"/>
    </ligand>
</feature>
<keyword evidence="7 14" id="KW-0028">Amino-acid biosynthesis</keyword>
<keyword evidence="6" id="KW-0963">Cytoplasm</keyword>
<dbReference type="NCBIfam" id="TIGR00112">
    <property type="entry name" value="proC"/>
    <property type="match status" value="1"/>
</dbReference>
<dbReference type="Gene3D" id="3.40.50.720">
    <property type="entry name" value="NAD(P)-binding Rossmann-like Domain"/>
    <property type="match status" value="1"/>
</dbReference>
<sequence length="275" mass="29314">MSGNFLKIGFIGGGKMAKALASGFISAGLTKGENVTASFHRSDVHLAQNFEELGARTVFENAEVVERSDLVLLAVKPSVAPIALNDIKPALSDKLLISIAMGVSLKQIMQHLSFESKVIRVMTNTPAYSKCGASVFVKGENATDKNVLLTKRLFKSIGICEEVPEYLFDAITAVSGSGPAYVYVFIEALADGAVKMGIPRDLAYRLSSETVLGAAQMVKDTKMHPAALKDDVTSPAGCTAAALHYLEKKGFRSAIIGAVEQATKRCLQVSKSQVK</sequence>
<evidence type="ECO:0000256" key="3">
    <source>
        <dbReference type="ARBA" id="ARBA00005525"/>
    </source>
</evidence>
<evidence type="ECO:0000256" key="11">
    <source>
        <dbReference type="ARBA" id="ARBA00050547"/>
    </source>
</evidence>
<dbReference type="PIRSF" id="PIRSF000193">
    <property type="entry name" value="Pyrrol-5-carb_rd"/>
    <property type="match status" value="1"/>
</dbReference>
<dbReference type="HAMAP" id="MF_01925">
    <property type="entry name" value="P5C_reductase"/>
    <property type="match status" value="1"/>
</dbReference>
<dbReference type="InterPro" id="IPR053790">
    <property type="entry name" value="P5CR-like_CS"/>
</dbReference>
<feature type="binding site" evidence="13">
    <location>
        <position position="61"/>
    </location>
    <ligand>
        <name>NADPH</name>
        <dbReference type="ChEBI" id="CHEBI:57783"/>
    </ligand>
</feature>
<dbReference type="Pfam" id="PF14748">
    <property type="entry name" value="P5CR_dimer"/>
    <property type="match status" value="1"/>
</dbReference>